<reference evidence="1 2" key="1">
    <citation type="submission" date="2013-07" db="EMBL/GenBank/DDBJ databases">
        <title>Complete genome sequence of Bacillus infantis NRRL B-14911 that has potential to induce cardiac disease by antigenic mimicry.</title>
        <authorList>
            <person name="Massilamany C."/>
            <person name="Smith T.P.L."/>
            <person name="Loy J.D."/>
            <person name="Barletta R."/>
            <person name="Reddy J."/>
        </authorList>
    </citation>
    <scope>NUCLEOTIDE SEQUENCE [LARGE SCALE GENOMIC DNA]</scope>
    <source>
        <strain evidence="1 2">NRRL B-14911</strain>
    </source>
</reference>
<dbReference type="Proteomes" id="UP000017805">
    <property type="component" value="Chromosome"/>
</dbReference>
<proteinExistence type="predicted"/>
<organism evidence="1 2">
    <name type="scientific">Bacillus infantis NRRL B-14911</name>
    <dbReference type="NCBI Taxonomy" id="1367477"/>
    <lineage>
        <taxon>Bacteria</taxon>
        <taxon>Bacillati</taxon>
        <taxon>Bacillota</taxon>
        <taxon>Bacilli</taxon>
        <taxon>Bacillales</taxon>
        <taxon>Bacillaceae</taxon>
        <taxon>Bacillus</taxon>
    </lineage>
</organism>
<dbReference type="KEGG" id="bif:N288_09200"/>
<protein>
    <submittedName>
        <fullName evidence="1">Uncharacterized protein</fullName>
    </submittedName>
</protein>
<dbReference type="HOGENOM" id="CLU_3212435_0_0_9"/>
<evidence type="ECO:0000313" key="2">
    <source>
        <dbReference type="Proteomes" id="UP000017805"/>
    </source>
</evidence>
<sequence>MTLFPTGFLFTFRAGFTRERSFLQFSFKNQGDYPDILRIFITFA</sequence>
<keyword evidence="2" id="KW-1185">Reference proteome</keyword>
<evidence type="ECO:0000313" key="1">
    <source>
        <dbReference type="EMBL" id="AGX03761.1"/>
    </source>
</evidence>
<name>U5LAM9_9BACI</name>
<dbReference type="EMBL" id="CP006643">
    <property type="protein sequence ID" value="AGX03761.1"/>
    <property type="molecule type" value="Genomic_DNA"/>
</dbReference>
<dbReference type="AlphaFoldDB" id="U5LAM9"/>
<dbReference type="PATRIC" id="fig|1367477.3.peg.1778"/>
<gene>
    <name evidence="1" type="ORF">N288_09200</name>
</gene>
<dbReference type="STRING" id="1367477.N288_09200"/>
<accession>U5LAM9</accession>